<dbReference type="SUPFAM" id="SSF47384">
    <property type="entry name" value="Homodimeric domain of signal transducing histidine kinase"/>
    <property type="match status" value="1"/>
</dbReference>
<keyword evidence="4" id="KW-0902">Two-component regulatory system</keyword>
<dbReference type="InterPro" id="IPR036097">
    <property type="entry name" value="HisK_dim/P_sf"/>
</dbReference>
<dbReference type="CDD" id="cd00082">
    <property type="entry name" value="HisKA"/>
    <property type="match status" value="1"/>
</dbReference>
<evidence type="ECO:0000313" key="6">
    <source>
        <dbReference type="EMBL" id="KIL45133.1"/>
    </source>
</evidence>
<dbReference type="EC" id="2.7.13.3" evidence="2"/>
<evidence type="ECO:0000313" key="7">
    <source>
        <dbReference type="Proteomes" id="UP000031938"/>
    </source>
</evidence>
<dbReference type="STRING" id="889306.KP78_26770"/>
<gene>
    <name evidence="6" type="ORF">KP78_26770</name>
</gene>
<name>A0A0C2VM97_9BACL</name>
<keyword evidence="3 6" id="KW-0418">Kinase</keyword>
<keyword evidence="3 6" id="KW-0808">Transferase</keyword>
<dbReference type="Pfam" id="PF00512">
    <property type="entry name" value="HisKA"/>
    <property type="match status" value="1"/>
</dbReference>
<dbReference type="EMBL" id="JXRP01000018">
    <property type="protein sequence ID" value="KIL45133.1"/>
    <property type="molecule type" value="Genomic_DNA"/>
</dbReference>
<sequence length="60" mass="6896">MNQTREGWISGLSHDLKAPLASISGYGQMIEAENYSWTQEETREFAEIIIQKINVHDRTT</sequence>
<dbReference type="GO" id="GO:0000155">
    <property type="term" value="F:phosphorelay sensor kinase activity"/>
    <property type="evidence" value="ECO:0007669"/>
    <property type="project" value="InterPro"/>
</dbReference>
<protein>
    <recommendedName>
        <fullName evidence="2">histidine kinase</fullName>
        <ecNumber evidence="2">2.7.13.3</ecNumber>
    </recommendedName>
</protein>
<dbReference type="Gene3D" id="1.10.287.130">
    <property type="match status" value="1"/>
</dbReference>
<dbReference type="PATRIC" id="fig|889306.3.peg.2690"/>
<organism evidence="6 7">
    <name type="scientific">Jeotgalibacillus soli</name>
    <dbReference type="NCBI Taxonomy" id="889306"/>
    <lineage>
        <taxon>Bacteria</taxon>
        <taxon>Bacillati</taxon>
        <taxon>Bacillota</taxon>
        <taxon>Bacilli</taxon>
        <taxon>Bacillales</taxon>
        <taxon>Caryophanaceae</taxon>
        <taxon>Jeotgalibacillus</taxon>
    </lineage>
</organism>
<proteinExistence type="predicted"/>
<feature type="domain" description="Signal transduction histidine kinase dimerisation/phosphoacceptor" evidence="5">
    <location>
        <begin position="5"/>
        <end position="53"/>
    </location>
</feature>
<evidence type="ECO:0000256" key="1">
    <source>
        <dbReference type="ARBA" id="ARBA00000085"/>
    </source>
</evidence>
<comment type="caution">
    <text evidence="6">The sequence shown here is derived from an EMBL/GenBank/DDBJ whole genome shotgun (WGS) entry which is preliminary data.</text>
</comment>
<comment type="catalytic activity">
    <reaction evidence="1">
        <text>ATP + protein L-histidine = ADP + protein N-phospho-L-histidine.</text>
        <dbReference type="EC" id="2.7.13.3"/>
    </reaction>
</comment>
<dbReference type="InterPro" id="IPR003661">
    <property type="entry name" value="HisK_dim/P_dom"/>
</dbReference>
<accession>A0A0C2VM97</accession>
<evidence type="ECO:0000256" key="4">
    <source>
        <dbReference type="ARBA" id="ARBA00023012"/>
    </source>
</evidence>
<evidence type="ECO:0000256" key="2">
    <source>
        <dbReference type="ARBA" id="ARBA00012438"/>
    </source>
</evidence>
<evidence type="ECO:0000259" key="5">
    <source>
        <dbReference type="Pfam" id="PF00512"/>
    </source>
</evidence>
<keyword evidence="7" id="KW-1185">Reference proteome</keyword>
<dbReference type="AlphaFoldDB" id="A0A0C2VM97"/>
<dbReference type="Proteomes" id="UP000031938">
    <property type="component" value="Unassembled WGS sequence"/>
</dbReference>
<evidence type="ECO:0000256" key="3">
    <source>
        <dbReference type="ARBA" id="ARBA00022777"/>
    </source>
</evidence>
<reference evidence="6 7" key="1">
    <citation type="submission" date="2015-01" db="EMBL/GenBank/DDBJ databases">
        <title>Genome sequencing of Jeotgalibacillus soli.</title>
        <authorList>
            <person name="Goh K.M."/>
            <person name="Chan K.-G."/>
            <person name="Yaakop A.S."/>
            <person name="Ee R."/>
            <person name="Gan H.M."/>
            <person name="Chan C.S."/>
        </authorList>
    </citation>
    <scope>NUCLEOTIDE SEQUENCE [LARGE SCALE GENOMIC DNA]</scope>
    <source>
        <strain evidence="6 7">P9</strain>
    </source>
</reference>